<feature type="region of interest" description="Disordered" evidence="1">
    <location>
        <begin position="1"/>
        <end position="48"/>
    </location>
</feature>
<organism evidence="2 3">
    <name type="scientific">Flemingia macrophylla</name>
    <dbReference type="NCBI Taxonomy" id="520843"/>
    <lineage>
        <taxon>Eukaryota</taxon>
        <taxon>Viridiplantae</taxon>
        <taxon>Streptophyta</taxon>
        <taxon>Embryophyta</taxon>
        <taxon>Tracheophyta</taxon>
        <taxon>Spermatophyta</taxon>
        <taxon>Magnoliopsida</taxon>
        <taxon>eudicotyledons</taxon>
        <taxon>Gunneridae</taxon>
        <taxon>Pentapetalae</taxon>
        <taxon>rosids</taxon>
        <taxon>fabids</taxon>
        <taxon>Fabales</taxon>
        <taxon>Fabaceae</taxon>
        <taxon>Papilionoideae</taxon>
        <taxon>50 kb inversion clade</taxon>
        <taxon>NPAAA clade</taxon>
        <taxon>indigoferoid/millettioid clade</taxon>
        <taxon>Phaseoleae</taxon>
        <taxon>Flemingia</taxon>
    </lineage>
</organism>
<sequence length="78" mass="8249">MVQVSGPALKATPQRLSPPSFQSPKQTLSPSKVEKQRAEAQPDLPRGPILLSSSVIGDVPLGYPPLVASISLVTVNKF</sequence>
<keyword evidence="3" id="KW-1185">Reference proteome</keyword>
<comment type="caution">
    <text evidence="2">The sequence shown here is derived from an EMBL/GenBank/DDBJ whole genome shotgun (WGS) entry which is preliminary data.</text>
</comment>
<name>A0ABD1NHE4_9FABA</name>
<reference evidence="2 3" key="1">
    <citation type="submission" date="2024-08" db="EMBL/GenBank/DDBJ databases">
        <title>Insights into the chromosomal genome structure of Flemingia macrophylla.</title>
        <authorList>
            <person name="Ding Y."/>
            <person name="Zhao Y."/>
            <person name="Bi W."/>
            <person name="Wu M."/>
            <person name="Zhao G."/>
            <person name="Gong Y."/>
            <person name="Li W."/>
            <person name="Zhang P."/>
        </authorList>
    </citation>
    <scope>NUCLEOTIDE SEQUENCE [LARGE SCALE GENOMIC DNA]</scope>
    <source>
        <strain evidence="2">DYQJB</strain>
        <tissue evidence="2">Leaf</tissue>
    </source>
</reference>
<accession>A0ABD1NHE4</accession>
<evidence type="ECO:0000313" key="2">
    <source>
        <dbReference type="EMBL" id="KAL2347546.1"/>
    </source>
</evidence>
<feature type="compositionally biased region" description="Polar residues" evidence="1">
    <location>
        <begin position="14"/>
        <end position="30"/>
    </location>
</feature>
<gene>
    <name evidence="2" type="ORF">Fmac_001546</name>
</gene>
<evidence type="ECO:0000256" key="1">
    <source>
        <dbReference type="SAM" id="MobiDB-lite"/>
    </source>
</evidence>
<protein>
    <submittedName>
        <fullName evidence="2">Uncharacterized protein</fullName>
    </submittedName>
</protein>
<proteinExistence type="predicted"/>
<evidence type="ECO:0000313" key="3">
    <source>
        <dbReference type="Proteomes" id="UP001603857"/>
    </source>
</evidence>
<dbReference type="EMBL" id="JBGMDY010000001">
    <property type="protein sequence ID" value="KAL2347546.1"/>
    <property type="molecule type" value="Genomic_DNA"/>
</dbReference>
<dbReference type="AlphaFoldDB" id="A0ABD1NHE4"/>
<dbReference type="Proteomes" id="UP001603857">
    <property type="component" value="Unassembled WGS sequence"/>
</dbReference>